<organism evidence="2 3">
    <name type="scientific">Allomyces macrogynus (strain ATCC 38327)</name>
    <name type="common">Allomyces javanicus var. macrogynus</name>
    <dbReference type="NCBI Taxonomy" id="578462"/>
    <lineage>
        <taxon>Eukaryota</taxon>
        <taxon>Fungi</taxon>
        <taxon>Fungi incertae sedis</taxon>
        <taxon>Blastocladiomycota</taxon>
        <taxon>Blastocladiomycetes</taxon>
        <taxon>Blastocladiales</taxon>
        <taxon>Blastocladiaceae</taxon>
        <taxon>Allomyces</taxon>
    </lineage>
</organism>
<reference evidence="3" key="2">
    <citation type="submission" date="2009-11" db="EMBL/GenBank/DDBJ databases">
        <title>The Genome Sequence of Allomyces macrogynus strain ATCC 38327.</title>
        <authorList>
            <consortium name="The Broad Institute Genome Sequencing Platform"/>
            <person name="Russ C."/>
            <person name="Cuomo C."/>
            <person name="Shea T."/>
            <person name="Young S.K."/>
            <person name="Zeng Q."/>
            <person name="Koehrsen M."/>
            <person name="Haas B."/>
            <person name="Borodovsky M."/>
            <person name="Guigo R."/>
            <person name="Alvarado L."/>
            <person name="Berlin A."/>
            <person name="Borenstein D."/>
            <person name="Chen Z."/>
            <person name="Engels R."/>
            <person name="Freedman E."/>
            <person name="Gellesch M."/>
            <person name="Goldberg J."/>
            <person name="Griggs A."/>
            <person name="Gujja S."/>
            <person name="Heiman D."/>
            <person name="Hepburn T."/>
            <person name="Howarth C."/>
            <person name="Jen D."/>
            <person name="Larson L."/>
            <person name="Lewis B."/>
            <person name="Mehta T."/>
            <person name="Park D."/>
            <person name="Pearson M."/>
            <person name="Roberts A."/>
            <person name="Saif S."/>
            <person name="Shenoy N."/>
            <person name="Sisk P."/>
            <person name="Stolte C."/>
            <person name="Sykes S."/>
            <person name="Walk T."/>
            <person name="White J."/>
            <person name="Yandava C."/>
            <person name="Burger G."/>
            <person name="Gray M.W."/>
            <person name="Holland P.W.H."/>
            <person name="King N."/>
            <person name="Lang F.B.F."/>
            <person name="Roger A.J."/>
            <person name="Ruiz-Trillo I."/>
            <person name="Lander E."/>
            <person name="Nusbaum C."/>
        </authorList>
    </citation>
    <scope>NUCLEOTIDE SEQUENCE [LARGE SCALE GENOMIC DNA]</scope>
    <source>
        <strain evidence="3">ATCC 38327</strain>
    </source>
</reference>
<feature type="region of interest" description="Disordered" evidence="1">
    <location>
        <begin position="539"/>
        <end position="578"/>
    </location>
</feature>
<feature type="region of interest" description="Disordered" evidence="1">
    <location>
        <begin position="388"/>
        <end position="422"/>
    </location>
</feature>
<dbReference type="AlphaFoldDB" id="A0A0L0SLM3"/>
<dbReference type="VEuPathDB" id="FungiDB:AMAG_18995"/>
<reference evidence="2 3" key="1">
    <citation type="submission" date="2009-11" db="EMBL/GenBank/DDBJ databases">
        <title>Annotation of Allomyces macrogynus ATCC 38327.</title>
        <authorList>
            <consortium name="The Broad Institute Genome Sequencing Platform"/>
            <person name="Russ C."/>
            <person name="Cuomo C."/>
            <person name="Burger G."/>
            <person name="Gray M.W."/>
            <person name="Holland P.W.H."/>
            <person name="King N."/>
            <person name="Lang F.B.F."/>
            <person name="Roger A.J."/>
            <person name="Ruiz-Trillo I."/>
            <person name="Young S.K."/>
            <person name="Zeng Q."/>
            <person name="Gargeya S."/>
            <person name="Fitzgerald M."/>
            <person name="Haas B."/>
            <person name="Abouelleil A."/>
            <person name="Alvarado L."/>
            <person name="Arachchi H.M."/>
            <person name="Berlin A."/>
            <person name="Chapman S.B."/>
            <person name="Gearin G."/>
            <person name="Goldberg J."/>
            <person name="Griggs A."/>
            <person name="Gujja S."/>
            <person name="Hansen M."/>
            <person name="Heiman D."/>
            <person name="Howarth C."/>
            <person name="Larimer J."/>
            <person name="Lui A."/>
            <person name="MacDonald P.J.P."/>
            <person name="McCowen C."/>
            <person name="Montmayeur A."/>
            <person name="Murphy C."/>
            <person name="Neiman D."/>
            <person name="Pearson M."/>
            <person name="Priest M."/>
            <person name="Roberts A."/>
            <person name="Saif S."/>
            <person name="Shea T."/>
            <person name="Sisk P."/>
            <person name="Stolte C."/>
            <person name="Sykes S."/>
            <person name="Wortman J."/>
            <person name="Nusbaum C."/>
            <person name="Birren B."/>
        </authorList>
    </citation>
    <scope>NUCLEOTIDE SEQUENCE [LARGE SCALE GENOMIC DNA]</scope>
    <source>
        <strain evidence="2 3">ATCC 38327</strain>
    </source>
</reference>
<feature type="region of interest" description="Disordered" evidence="1">
    <location>
        <begin position="184"/>
        <end position="288"/>
    </location>
</feature>
<feature type="compositionally biased region" description="Low complexity" evidence="1">
    <location>
        <begin position="251"/>
        <end position="279"/>
    </location>
</feature>
<proteinExistence type="predicted"/>
<evidence type="ECO:0000256" key="1">
    <source>
        <dbReference type="SAM" id="MobiDB-lite"/>
    </source>
</evidence>
<dbReference type="OrthoDB" id="10499918at2759"/>
<feature type="compositionally biased region" description="Acidic residues" evidence="1">
    <location>
        <begin position="221"/>
        <end position="240"/>
    </location>
</feature>
<protein>
    <submittedName>
        <fullName evidence="2">Uncharacterized protein</fullName>
    </submittedName>
</protein>
<feature type="compositionally biased region" description="Low complexity" evidence="1">
    <location>
        <begin position="199"/>
        <end position="212"/>
    </location>
</feature>
<evidence type="ECO:0000313" key="2">
    <source>
        <dbReference type="EMBL" id="KNE63353.1"/>
    </source>
</evidence>
<feature type="compositionally biased region" description="Low complexity" evidence="1">
    <location>
        <begin position="1"/>
        <end position="12"/>
    </location>
</feature>
<feature type="compositionally biased region" description="Pro residues" evidence="1">
    <location>
        <begin position="42"/>
        <end position="58"/>
    </location>
</feature>
<evidence type="ECO:0000313" key="3">
    <source>
        <dbReference type="Proteomes" id="UP000054350"/>
    </source>
</evidence>
<feature type="region of interest" description="Disordered" evidence="1">
    <location>
        <begin position="443"/>
        <end position="476"/>
    </location>
</feature>
<feature type="region of interest" description="Disordered" evidence="1">
    <location>
        <begin position="107"/>
        <end position="161"/>
    </location>
</feature>
<dbReference type="Proteomes" id="UP000054350">
    <property type="component" value="Unassembled WGS sequence"/>
</dbReference>
<gene>
    <name evidence="2" type="ORF">AMAG_18995</name>
</gene>
<accession>A0A0L0SLM3</accession>
<feature type="compositionally biased region" description="Low complexity" evidence="1">
    <location>
        <begin position="388"/>
        <end position="406"/>
    </location>
</feature>
<feature type="compositionally biased region" description="Low complexity" evidence="1">
    <location>
        <begin position="107"/>
        <end position="157"/>
    </location>
</feature>
<feature type="region of interest" description="Disordered" evidence="1">
    <location>
        <begin position="1"/>
        <end position="91"/>
    </location>
</feature>
<sequence length="578" mass="60283">MSSPPTAAATAARNRLAQLYNDADESTSAGDDSSGNSAPCSPTSPMPAIAPPVPPVPPKDAVESKTASSSAGAAATPARAVTPSPVMTGSGTASLMVTSTVAAAPKLATAPSPTPASSKPKTTAPASSSMSPSVSGSAASTRLPATTGNASDSSSSTADDEALLHAMDMDVDVRLRRMSSTLASLINEGRSVLTDDRATPSTRSRTSSLPAAWGDDHDGLADPDQDGELTELDDDDDLDAEWARSRRQQQSRRQAGVYRSAPGSSRSSSGRSSGRPSTGGRRGTLLDDTDDWDDLSVASFHSTPAVLRRISSGPHLRTAVRASEPSLRRVATTGAMNAHRAGVLRRWSSASSAIYDDDDDIDEDDEADDTMGLRALVRRRRALQQQQQQQLLLPISAGRPRAASDPSSRRRSPAAYDVSSGLDSIDETQEDWTVTADTLAARPVSSGRRRQDQLAASMPDLLPPAPRWATRDDTDPGMATDSEIPYYHMARAAMAPPRPQPTPPPQWTQADLDALAAEAHAAATIAAAAAVAAEPVDGLALDDTGDASSLDEPAGSLLLPGVDADEYVRTGSLRPQRN</sequence>
<feature type="compositionally biased region" description="Low complexity" evidence="1">
    <location>
        <begin position="64"/>
        <end position="85"/>
    </location>
</feature>
<keyword evidence="3" id="KW-1185">Reference proteome</keyword>
<dbReference type="EMBL" id="GG745342">
    <property type="protein sequence ID" value="KNE63353.1"/>
    <property type="molecule type" value="Genomic_DNA"/>
</dbReference>
<name>A0A0L0SLM3_ALLM3</name>
<feature type="compositionally biased region" description="Polar residues" evidence="1">
    <location>
        <begin position="26"/>
        <end position="41"/>
    </location>
</feature>